<dbReference type="OrthoDB" id="9851821at2"/>
<gene>
    <name evidence="1" type="ORF">JCM31447_09050</name>
</gene>
<sequence>MTELHQLETLSDREEQNIALNHIRSVFSFEKVKYSPRMLFSSTCCFSIKDSKGNYVKSRLPFKMVIPDYIIENFTLQTRQKKKIIVDFLKIFINELVIQDFIVKMNRDRYLYTFEISSQKNAYFQLNNKKNVKSFFAKYFQNEIEIKENFPKKHINNNQFRLGSCGIYSKNTNKGSMIGSDFYSFLNRISVEVDVRKDELVNLEYVLKILSLEKHIMILSNNIKSFNCRKFYKYKFIIEGGKCLFAFSIPNFHYT</sequence>
<protein>
    <submittedName>
        <fullName evidence="1">Uncharacterized protein</fullName>
    </submittedName>
</protein>
<evidence type="ECO:0000313" key="1">
    <source>
        <dbReference type="EMBL" id="BBH52464.1"/>
    </source>
</evidence>
<name>A0A4P2VKN8_FLUSA</name>
<dbReference type="KEGG" id="sbf:JCM31447_09050"/>
<evidence type="ECO:0000313" key="2">
    <source>
        <dbReference type="Proteomes" id="UP000291236"/>
    </source>
</evidence>
<proteinExistence type="predicted"/>
<dbReference type="EMBL" id="AP019368">
    <property type="protein sequence ID" value="BBH52464.1"/>
    <property type="molecule type" value="Genomic_DNA"/>
</dbReference>
<accession>A0A4P2VKN8</accession>
<organism evidence="1 2">
    <name type="scientific">Fluviispira sanaruensis</name>
    <dbReference type="NCBI Taxonomy" id="2493639"/>
    <lineage>
        <taxon>Bacteria</taxon>
        <taxon>Pseudomonadati</taxon>
        <taxon>Bdellovibrionota</taxon>
        <taxon>Oligoflexia</taxon>
        <taxon>Silvanigrellales</taxon>
        <taxon>Silvanigrellaceae</taxon>
        <taxon>Fluviispira</taxon>
    </lineage>
</organism>
<dbReference type="Proteomes" id="UP000291236">
    <property type="component" value="Chromosome"/>
</dbReference>
<reference evidence="1 2" key="1">
    <citation type="submission" date="2018-12" db="EMBL/GenBank/DDBJ databases">
        <title>Rubrispira sanarue gen. nov., sp., nov., a member of the order Silvanigrellales, isolated from a brackish lake in Hamamatsu Japan.</title>
        <authorList>
            <person name="Maejima Y."/>
            <person name="Iino T."/>
            <person name="Muraguchi Y."/>
            <person name="Fukuda K."/>
            <person name="Nojiri H."/>
            <person name="Ohkuma M."/>
            <person name="Moriuchi R."/>
            <person name="Dohra H."/>
            <person name="Kimbara K."/>
            <person name="Shintani M."/>
        </authorList>
    </citation>
    <scope>NUCLEOTIDE SEQUENCE [LARGE SCALE GENOMIC DNA]</scope>
    <source>
        <strain evidence="1 2">RF1110005</strain>
    </source>
</reference>
<dbReference type="AlphaFoldDB" id="A0A4P2VKN8"/>
<keyword evidence="2" id="KW-1185">Reference proteome</keyword>
<dbReference type="RefSeq" id="WP_130606993.1">
    <property type="nucleotide sequence ID" value="NZ_AP019368.1"/>
</dbReference>